<keyword evidence="3" id="KW-1185">Reference proteome</keyword>
<evidence type="ECO:0000313" key="2">
    <source>
        <dbReference type="EMBL" id="KAF1085580.1"/>
    </source>
</evidence>
<dbReference type="InterPro" id="IPR002725">
    <property type="entry name" value="YgjP-like_metallopeptidase"/>
</dbReference>
<feature type="domain" description="YgjP-like metallopeptidase" evidence="1">
    <location>
        <begin position="29"/>
        <end position="241"/>
    </location>
</feature>
<proteinExistence type="predicted"/>
<dbReference type="Pfam" id="PF01863">
    <property type="entry name" value="YgjP-like"/>
    <property type="match status" value="1"/>
</dbReference>
<name>A0A9D2WR41_9FIRM</name>
<protein>
    <recommendedName>
        <fullName evidence="1">YgjP-like metallopeptidase domain-containing protein</fullName>
    </recommendedName>
</protein>
<dbReference type="Proteomes" id="UP000798488">
    <property type="component" value="Unassembled WGS sequence"/>
</dbReference>
<comment type="caution">
    <text evidence="2">The sequence shown here is derived from an EMBL/GenBank/DDBJ whole genome shotgun (WGS) entry which is preliminary data.</text>
</comment>
<dbReference type="CDD" id="cd07344">
    <property type="entry name" value="M48_yhfN_like"/>
    <property type="match status" value="1"/>
</dbReference>
<dbReference type="Gene3D" id="3.30.2010.10">
    <property type="entry name" value="Metalloproteases ('zincins'), catalytic domain"/>
    <property type="match status" value="1"/>
</dbReference>
<dbReference type="InterPro" id="IPR053136">
    <property type="entry name" value="UTP_pyrophosphatase-like"/>
</dbReference>
<dbReference type="PANTHER" id="PTHR30399:SF1">
    <property type="entry name" value="UTP PYROPHOSPHATASE"/>
    <property type="match status" value="1"/>
</dbReference>
<evidence type="ECO:0000259" key="1">
    <source>
        <dbReference type="Pfam" id="PF01863"/>
    </source>
</evidence>
<organism evidence="2 3">
    <name type="scientific">Sporotomaculum syntrophicum</name>
    <dbReference type="NCBI Taxonomy" id="182264"/>
    <lineage>
        <taxon>Bacteria</taxon>
        <taxon>Bacillati</taxon>
        <taxon>Bacillota</taxon>
        <taxon>Clostridia</taxon>
        <taxon>Eubacteriales</taxon>
        <taxon>Desulfallaceae</taxon>
        <taxon>Sporotomaculum</taxon>
    </lineage>
</organism>
<dbReference type="EMBL" id="LSRS01000003">
    <property type="protein sequence ID" value="KAF1085580.1"/>
    <property type="molecule type" value="Genomic_DNA"/>
</dbReference>
<evidence type="ECO:0000313" key="3">
    <source>
        <dbReference type="Proteomes" id="UP000798488"/>
    </source>
</evidence>
<reference evidence="2" key="1">
    <citation type="submission" date="2016-02" db="EMBL/GenBank/DDBJ databases">
        <title>Draft Genome Sequence of Sporotomaculum syntrophicum Strain FB, a Syntrophic Benzoate Degrader.</title>
        <authorList>
            <person name="Nobu M.K."/>
            <person name="Narihiro T."/>
            <person name="Qiu Y.-L."/>
            <person name="Ohashi A."/>
            <person name="Liu W.-T."/>
            <person name="Yuji S."/>
        </authorList>
    </citation>
    <scope>NUCLEOTIDE SEQUENCE</scope>
    <source>
        <strain evidence="2">FB</strain>
    </source>
</reference>
<accession>A0A9D2WR41</accession>
<gene>
    <name evidence="2" type="ORF">SPSYN_01723</name>
</gene>
<dbReference type="AlphaFoldDB" id="A0A9D2WR41"/>
<sequence>MKAGAALPHVVFSNRVIEYKIKYSHMASSLKIVVDAKDGVLVTAPLTYNAMMVNDIMQDKSIWVLEKMDYLAALAGCPVPRLFVDGEQFFYLGNRFEIKVQANEQVQHQAVIINGRQMLVEVPRSVYLEGGAGAVRNALVKWYKKQANIVINERIIFYASMIGIELAKIRIKEQKHRWGSCSEKGNLNFNWHLVMAPEQVIDYVIIHELCHLKRMDHSLAFWGLVEALMPDYKNRRRWLKKYGPVLTF</sequence>
<dbReference type="PANTHER" id="PTHR30399">
    <property type="entry name" value="UNCHARACTERIZED PROTEIN YGJP"/>
    <property type="match status" value="1"/>
</dbReference>